<keyword evidence="3" id="KW-1185">Reference proteome</keyword>
<evidence type="ECO:0000313" key="2">
    <source>
        <dbReference type="EMBL" id="GJS70647.1"/>
    </source>
</evidence>
<dbReference type="PANTHER" id="PTHR46148:SF57">
    <property type="entry name" value="OS12G0499874 PROTEIN"/>
    <property type="match status" value="1"/>
</dbReference>
<dbReference type="Pfam" id="PF24626">
    <property type="entry name" value="SH3_Tf2-1"/>
    <property type="match status" value="1"/>
</dbReference>
<proteinExistence type="predicted"/>
<gene>
    <name evidence="2" type="ORF">Tco_0703488</name>
</gene>
<feature type="domain" description="Tf2-1-like SH3-like" evidence="1">
    <location>
        <begin position="38"/>
        <end position="97"/>
    </location>
</feature>
<evidence type="ECO:0000313" key="3">
    <source>
        <dbReference type="Proteomes" id="UP001151760"/>
    </source>
</evidence>
<accession>A0ABQ4Y0V6</accession>
<dbReference type="Proteomes" id="UP001151760">
    <property type="component" value="Unassembled WGS sequence"/>
</dbReference>
<organism evidence="2 3">
    <name type="scientific">Tanacetum coccineum</name>
    <dbReference type="NCBI Taxonomy" id="301880"/>
    <lineage>
        <taxon>Eukaryota</taxon>
        <taxon>Viridiplantae</taxon>
        <taxon>Streptophyta</taxon>
        <taxon>Embryophyta</taxon>
        <taxon>Tracheophyta</taxon>
        <taxon>Spermatophyta</taxon>
        <taxon>Magnoliopsida</taxon>
        <taxon>eudicotyledons</taxon>
        <taxon>Gunneridae</taxon>
        <taxon>Pentapetalae</taxon>
        <taxon>asterids</taxon>
        <taxon>campanulids</taxon>
        <taxon>Asterales</taxon>
        <taxon>Asteraceae</taxon>
        <taxon>Asteroideae</taxon>
        <taxon>Anthemideae</taxon>
        <taxon>Anthemidinae</taxon>
        <taxon>Tanacetum</taxon>
    </lineage>
</organism>
<comment type="caution">
    <text evidence="2">The sequence shown here is derived from an EMBL/GenBank/DDBJ whole genome shotgun (WGS) entry which is preliminary data.</text>
</comment>
<dbReference type="InterPro" id="IPR056924">
    <property type="entry name" value="SH3_Tf2-1"/>
</dbReference>
<sequence>MQETTNKVVMIRDWLKAARDRQKSYADNRRKPLEFQVGDHVMLKVSPWKGVVRLGKKGKLAPRFVGPFDIPERGDTVATRFLAGFPVNNDVIHRLFHEADMRLDLSDAVPSFDNAVLFRCSRSGSLMFNAFFFEISMECLIQELCASVSTDTNNLSLKIALNHREKKSNNNTIVLYNLQKGEELEGDGTLDKFDPKEFDIFKKLVILETMSIVGLILVDTFSFPPDFRQSISFGPMCFLCPFNSPDGHF</sequence>
<dbReference type="PANTHER" id="PTHR46148">
    <property type="entry name" value="CHROMO DOMAIN-CONTAINING PROTEIN"/>
    <property type="match status" value="1"/>
</dbReference>
<protein>
    <recommendedName>
        <fullName evidence="1">Tf2-1-like SH3-like domain-containing protein</fullName>
    </recommendedName>
</protein>
<evidence type="ECO:0000259" key="1">
    <source>
        <dbReference type="Pfam" id="PF24626"/>
    </source>
</evidence>
<dbReference type="EMBL" id="BQNB010009947">
    <property type="protein sequence ID" value="GJS70647.1"/>
    <property type="molecule type" value="Genomic_DNA"/>
</dbReference>
<reference evidence="2" key="2">
    <citation type="submission" date="2022-01" db="EMBL/GenBank/DDBJ databases">
        <authorList>
            <person name="Yamashiro T."/>
            <person name="Shiraishi A."/>
            <person name="Satake H."/>
            <person name="Nakayama K."/>
        </authorList>
    </citation>
    <scope>NUCLEOTIDE SEQUENCE</scope>
</reference>
<name>A0ABQ4Y0V6_9ASTR</name>
<reference evidence="2" key="1">
    <citation type="journal article" date="2022" name="Int. J. Mol. Sci.">
        <title>Draft Genome of Tanacetum Coccineum: Genomic Comparison of Closely Related Tanacetum-Family Plants.</title>
        <authorList>
            <person name="Yamashiro T."/>
            <person name="Shiraishi A."/>
            <person name="Nakayama K."/>
            <person name="Satake H."/>
        </authorList>
    </citation>
    <scope>NUCLEOTIDE SEQUENCE</scope>
</reference>